<evidence type="ECO:0000259" key="8">
    <source>
        <dbReference type="Pfam" id="PF12804"/>
    </source>
</evidence>
<dbReference type="NCBIfam" id="NF001837">
    <property type="entry name" value="PRK00560.1"/>
    <property type="match status" value="1"/>
</dbReference>
<evidence type="ECO:0000256" key="5">
    <source>
        <dbReference type="ARBA" id="ARBA00022842"/>
    </source>
</evidence>
<organism evidence="9 10">
    <name type="scientific">Halarcobacter mediterraneus</name>
    <dbReference type="NCBI Taxonomy" id="2023153"/>
    <lineage>
        <taxon>Bacteria</taxon>
        <taxon>Pseudomonadati</taxon>
        <taxon>Campylobacterota</taxon>
        <taxon>Epsilonproteobacteria</taxon>
        <taxon>Campylobacterales</taxon>
        <taxon>Arcobacteraceae</taxon>
        <taxon>Halarcobacter</taxon>
    </lineage>
</organism>
<dbReference type="Proteomes" id="UP000289718">
    <property type="component" value="Unassembled WGS sequence"/>
</dbReference>
<protein>
    <submittedName>
        <fullName evidence="9">Molybdenum cofactor guanylyltransferase</fullName>
    </submittedName>
</protein>
<dbReference type="RefSeq" id="WP_129061633.1">
    <property type="nucleotide sequence ID" value="NZ_NXIE01000003.1"/>
</dbReference>
<keyword evidence="9" id="KW-0548">Nucleotidyltransferase</keyword>
<dbReference type="InterPro" id="IPR013482">
    <property type="entry name" value="Molybde_CF_guanTrfase"/>
</dbReference>
<dbReference type="GO" id="GO:0046872">
    <property type="term" value="F:metal ion binding"/>
    <property type="evidence" value="ECO:0007669"/>
    <property type="project" value="UniProtKB-KW"/>
</dbReference>
<evidence type="ECO:0000256" key="6">
    <source>
        <dbReference type="ARBA" id="ARBA00023134"/>
    </source>
</evidence>
<dbReference type="Pfam" id="PF12804">
    <property type="entry name" value="NTP_transf_3"/>
    <property type="match status" value="1"/>
</dbReference>
<evidence type="ECO:0000313" key="9">
    <source>
        <dbReference type="EMBL" id="RXK12577.1"/>
    </source>
</evidence>
<dbReference type="PANTHER" id="PTHR19136:SF81">
    <property type="entry name" value="MOLYBDENUM COFACTOR GUANYLYLTRANSFERASE"/>
    <property type="match status" value="1"/>
</dbReference>
<evidence type="ECO:0000256" key="4">
    <source>
        <dbReference type="ARBA" id="ARBA00022741"/>
    </source>
</evidence>
<keyword evidence="2 9" id="KW-0808">Transferase</keyword>
<feature type="domain" description="MobA-like NTP transferase" evidence="8">
    <location>
        <begin position="10"/>
        <end position="152"/>
    </location>
</feature>
<evidence type="ECO:0000313" key="10">
    <source>
        <dbReference type="Proteomes" id="UP000289718"/>
    </source>
</evidence>
<dbReference type="GO" id="GO:0016779">
    <property type="term" value="F:nucleotidyltransferase activity"/>
    <property type="evidence" value="ECO:0007669"/>
    <property type="project" value="UniProtKB-KW"/>
</dbReference>
<name>A0A4Q1ATP4_9BACT</name>
<dbReference type="PANTHER" id="PTHR19136">
    <property type="entry name" value="MOLYBDENUM COFACTOR GUANYLYLTRANSFERASE"/>
    <property type="match status" value="1"/>
</dbReference>
<keyword evidence="5" id="KW-0460">Magnesium</keyword>
<keyword evidence="7" id="KW-0501">Molybdenum cofactor biosynthesis</keyword>
<reference evidence="9 10" key="1">
    <citation type="submission" date="2017-09" db="EMBL/GenBank/DDBJ databases">
        <title>Genomics of the genus Arcobacter.</title>
        <authorList>
            <person name="Perez-Cataluna A."/>
            <person name="Figueras M.J."/>
            <person name="Salas-Masso N."/>
        </authorList>
    </citation>
    <scope>NUCLEOTIDE SEQUENCE [LARGE SCALE GENOMIC DNA]</scope>
    <source>
        <strain evidence="9 10">F156-34</strain>
    </source>
</reference>
<proteinExistence type="predicted"/>
<dbReference type="AlphaFoldDB" id="A0A4Q1ATP4"/>
<comment type="caution">
    <text evidence="9">The sequence shown here is derived from an EMBL/GenBank/DDBJ whole genome shotgun (WGS) entry which is preliminary data.</text>
</comment>
<dbReference type="GO" id="GO:0006777">
    <property type="term" value="P:Mo-molybdopterin cofactor biosynthetic process"/>
    <property type="evidence" value="ECO:0007669"/>
    <property type="project" value="UniProtKB-KW"/>
</dbReference>
<keyword evidence="10" id="KW-1185">Reference proteome</keyword>
<dbReference type="EMBL" id="NXIE01000003">
    <property type="protein sequence ID" value="RXK12577.1"/>
    <property type="molecule type" value="Genomic_DNA"/>
</dbReference>
<keyword evidence="1" id="KW-0963">Cytoplasm</keyword>
<dbReference type="CDD" id="cd02503">
    <property type="entry name" value="MobA"/>
    <property type="match status" value="1"/>
</dbReference>
<dbReference type="OrthoDB" id="9788394at2"/>
<dbReference type="SUPFAM" id="SSF53448">
    <property type="entry name" value="Nucleotide-diphospho-sugar transferases"/>
    <property type="match status" value="1"/>
</dbReference>
<dbReference type="GO" id="GO:0005525">
    <property type="term" value="F:GTP binding"/>
    <property type="evidence" value="ECO:0007669"/>
    <property type="project" value="UniProtKB-KW"/>
</dbReference>
<keyword evidence="3" id="KW-0479">Metal-binding</keyword>
<accession>A0A4Q1ATP4</accession>
<keyword evidence="6" id="KW-0342">GTP-binding</keyword>
<dbReference type="InterPro" id="IPR029044">
    <property type="entry name" value="Nucleotide-diphossugar_trans"/>
</dbReference>
<keyword evidence="4" id="KW-0547">Nucleotide-binding</keyword>
<evidence type="ECO:0000256" key="2">
    <source>
        <dbReference type="ARBA" id="ARBA00022679"/>
    </source>
</evidence>
<evidence type="ECO:0000256" key="1">
    <source>
        <dbReference type="ARBA" id="ARBA00022490"/>
    </source>
</evidence>
<evidence type="ECO:0000256" key="3">
    <source>
        <dbReference type="ARBA" id="ARBA00022723"/>
    </source>
</evidence>
<gene>
    <name evidence="9" type="ORF">CP965_08330</name>
</gene>
<dbReference type="Gene3D" id="3.90.550.10">
    <property type="entry name" value="Spore Coat Polysaccharide Biosynthesis Protein SpsA, Chain A"/>
    <property type="match status" value="1"/>
</dbReference>
<evidence type="ECO:0000256" key="7">
    <source>
        <dbReference type="ARBA" id="ARBA00023150"/>
    </source>
</evidence>
<sequence>MHQKPFDIPCVILSGGKSSRMEEDKSLLPFSTSDSLIQFQYNRLKPFFKKLYISSKINKFPFLNKEYLLLDESEVYSPIIALNTVFNFFKDETVFIITVDTPLVKINSLAKIIEEKTKENDICIARTKTNHNLCGVFESKACRDKIEEMLKKDIHKVGFLLNQMKTKTIKFLDEDEFINLNKKEDYYRAKLIISETNNYH</sequence>
<dbReference type="InterPro" id="IPR025877">
    <property type="entry name" value="MobA-like_NTP_Trfase"/>
</dbReference>